<keyword evidence="2" id="KW-0560">Oxidoreductase</keyword>
<evidence type="ECO:0000313" key="5">
    <source>
        <dbReference type="Proteomes" id="UP000094256"/>
    </source>
</evidence>
<dbReference type="PANTHER" id="PTHR10204">
    <property type="entry name" value="NAD P H OXIDOREDUCTASE-RELATED"/>
    <property type="match status" value="1"/>
</dbReference>
<dbReference type="Proteomes" id="UP000094256">
    <property type="component" value="Plasmid unnamed"/>
</dbReference>
<evidence type="ECO:0000256" key="1">
    <source>
        <dbReference type="ARBA" id="ARBA00006252"/>
    </source>
</evidence>
<dbReference type="KEGG" id="span:AWL63_24070"/>
<dbReference type="GO" id="GO:0005829">
    <property type="term" value="C:cytosol"/>
    <property type="evidence" value="ECO:0007669"/>
    <property type="project" value="TreeGrafter"/>
</dbReference>
<reference evidence="4 5" key="1">
    <citation type="submission" date="2016-01" db="EMBL/GenBank/DDBJ databases">
        <title>Complete genome and mega plasmid sequence of Sphingomonas panacis DCY99 elicits systemic resistance in rice to Xanthomonas oryzae.</title>
        <authorList>
            <person name="Kim Y.J."/>
            <person name="Yang D.C."/>
            <person name="Sing P."/>
        </authorList>
    </citation>
    <scope>NUCLEOTIDE SEQUENCE [LARGE SCALE GENOMIC DNA]</scope>
    <source>
        <strain evidence="4 5">DCY99</strain>
        <plasmid evidence="5">Plasmid</plasmid>
    </source>
</reference>
<proteinExistence type="inferred from homology"/>
<dbReference type="InterPro" id="IPR051545">
    <property type="entry name" value="NAD(P)H_dehydrogenase_qn"/>
</dbReference>
<dbReference type="PANTHER" id="PTHR10204:SF34">
    <property type="entry name" value="NAD(P)H DEHYDROGENASE [QUINONE] 1 ISOFORM 1"/>
    <property type="match status" value="1"/>
</dbReference>
<evidence type="ECO:0000259" key="3">
    <source>
        <dbReference type="Pfam" id="PF02525"/>
    </source>
</evidence>
<keyword evidence="4" id="KW-0614">Plasmid</keyword>
<dbReference type="OrthoDB" id="9798454at2"/>
<dbReference type="InterPro" id="IPR029039">
    <property type="entry name" value="Flavoprotein-like_sf"/>
</dbReference>
<dbReference type="SUPFAM" id="SSF52218">
    <property type="entry name" value="Flavoproteins"/>
    <property type="match status" value="1"/>
</dbReference>
<geneLocation type="plasmid" evidence="5"/>
<name>A0A1B3ZIJ7_9SPHN</name>
<dbReference type="RefSeq" id="WP_069207799.1">
    <property type="nucleotide sequence ID" value="NZ_CP014169.1"/>
</dbReference>
<feature type="domain" description="Flavodoxin-like fold" evidence="3">
    <location>
        <begin position="14"/>
        <end position="219"/>
    </location>
</feature>
<comment type="similarity">
    <text evidence="1">Belongs to the NAD(P)H dehydrogenase (quinone) family.</text>
</comment>
<dbReference type="InterPro" id="IPR003680">
    <property type="entry name" value="Flavodoxin_fold"/>
</dbReference>
<dbReference type="AlphaFoldDB" id="A0A1B3ZIJ7"/>
<dbReference type="EMBL" id="CP014169">
    <property type="protein sequence ID" value="AOH87236.1"/>
    <property type="molecule type" value="Genomic_DNA"/>
</dbReference>
<accession>A0A1B3ZIJ7</accession>
<keyword evidence="5" id="KW-1185">Reference proteome</keyword>
<organism evidence="4 5">
    <name type="scientific">Sphingomonas panacis</name>
    <dbReference type="NCBI Taxonomy" id="1560345"/>
    <lineage>
        <taxon>Bacteria</taxon>
        <taxon>Pseudomonadati</taxon>
        <taxon>Pseudomonadota</taxon>
        <taxon>Alphaproteobacteria</taxon>
        <taxon>Sphingomonadales</taxon>
        <taxon>Sphingomonadaceae</taxon>
        <taxon>Sphingomonas</taxon>
    </lineage>
</organism>
<sequence>MDSPETEKQAGTHTVLLIHAHSEADSFVSAMRDTIRNELAGEGWTITESDLYAMGFNPVLSPSDFPSRKNEDHLVYALEQRHAYETGTLPAEITEEIAKVLAADLLIFTFPIFWFSLPAILKGWIDRVWISGPFYGGRRIYGSGGLRGKRALAVFSLGGREHMFGPGSLHGELETGLLRHFLQGTLGYTGLEVIAPFTAYHVPYLSQNERAGMLEQLRRYVADLDSHPVLPMPNLDAFDASFAPLGA</sequence>
<evidence type="ECO:0000256" key="2">
    <source>
        <dbReference type="ARBA" id="ARBA00023002"/>
    </source>
</evidence>
<protein>
    <submittedName>
        <fullName evidence="4">NAD(P)H dehydrogenase</fullName>
    </submittedName>
</protein>
<evidence type="ECO:0000313" key="4">
    <source>
        <dbReference type="EMBL" id="AOH87236.1"/>
    </source>
</evidence>
<dbReference type="Gene3D" id="3.40.50.360">
    <property type="match status" value="1"/>
</dbReference>
<dbReference type="Pfam" id="PF02525">
    <property type="entry name" value="Flavodoxin_2"/>
    <property type="match status" value="1"/>
</dbReference>
<dbReference type="GO" id="GO:0003955">
    <property type="term" value="F:NAD(P)H dehydrogenase (quinone) activity"/>
    <property type="evidence" value="ECO:0007669"/>
    <property type="project" value="TreeGrafter"/>
</dbReference>
<gene>
    <name evidence="4" type="ORF">AWL63_24070</name>
</gene>